<keyword evidence="9" id="KW-1185">Reference proteome</keyword>
<dbReference type="GO" id="GO:0047837">
    <property type="term" value="F:D-xylose 1-dehydrogenase (NADP+) activity"/>
    <property type="evidence" value="ECO:0007669"/>
    <property type="project" value="UniProtKB-EC"/>
</dbReference>
<dbReference type="InterPro" id="IPR000683">
    <property type="entry name" value="Gfo/Idh/MocA-like_OxRdtase_N"/>
</dbReference>
<evidence type="ECO:0000313" key="9">
    <source>
        <dbReference type="Proteomes" id="UP000838763"/>
    </source>
</evidence>
<dbReference type="OrthoDB" id="2129491at2759"/>
<evidence type="ECO:0000259" key="7">
    <source>
        <dbReference type="Pfam" id="PF01408"/>
    </source>
</evidence>
<dbReference type="InterPro" id="IPR036291">
    <property type="entry name" value="NAD(P)-bd_dom_sf"/>
</dbReference>
<protein>
    <recommendedName>
        <fullName evidence="3">D-xylose 1-dehydrogenase (NADP(+), D-xylono-1,5-lactone-forming)</fullName>
        <ecNumber evidence="3">1.1.1.179</ecNumber>
    </recommendedName>
    <alternativeName>
        <fullName evidence="4">D-xylose-NADP dehydrogenase</fullName>
    </alternativeName>
</protein>
<dbReference type="EMBL" id="CALLCH030000008">
    <property type="protein sequence ID" value="CAI4213456.1"/>
    <property type="molecule type" value="Genomic_DNA"/>
</dbReference>
<keyword evidence="2" id="KW-0560">Oxidoreductase</keyword>
<evidence type="ECO:0000256" key="1">
    <source>
        <dbReference type="ARBA" id="ARBA00010928"/>
    </source>
</evidence>
<feature type="domain" description="Gfo/Idh/MocA-like oxidoreductase N-terminal" evidence="7">
    <location>
        <begin position="42"/>
        <end position="83"/>
    </location>
</feature>
<dbReference type="InterPro" id="IPR050984">
    <property type="entry name" value="Gfo/Idh/MocA_domain"/>
</dbReference>
<organism evidence="8 9">
    <name type="scientific">Parascedosporium putredinis</name>
    <dbReference type="NCBI Taxonomy" id="1442378"/>
    <lineage>
        <taxon>Eukaryota</taxon>
        <taxon>Fungi</taxon>
        <taxon>Dikarya</taxon>
        <taxon>Ascomycota</taxon>
        <taxon>Pezizomycotina</taxon>
        <taxon>Sordariomycetes</taxon>
        <taxon>Hypocreomycetidae</taxon>
        <taxon>Microascales</taxon>
        <taxon>Microascaceae</taxon>
        <taxon>Parascedosporium</taxon>
    </lineage>
</organism>
<feature type="region of interest" description="Disordered" evidence="6">
    <location>
        <begin position="102"/>
        <end position="122"/>
    </location>
</feature>
<comment type="catalytic activity">
    <reaction evidence="5">
        <text>D-xylose + NADP(+) = D-xylono-1,5-lactone + NADPH + H(+)</text>
        <dbReference type="Rhea" id="RHEA:22000"/>
        <dbReference type="ChEBI" id="CHEBI:15378"/>
        <dbReference type="ChEBI" id="CHEBI:15867"/>
        <dbReference type="ChEBI" id="CHEBI:53455"/>
        <dbReference type="ChEBI" id="CHEBI:57783"/>
        <dbReference type="ChEBI" id="CHEBI:58349"/>
        <dbReference type="EC" id="1.1.1.179"/>
    </reaction>
</comment>
<evidence type="ECO:0000256" key="5">
    <source>
        <dbReference type="ARBA" id="ARBA00049233"/>
    </source>
</evidence>
<dbReference type="AlphaFoldDB" id="A0A9P1GZZ6"/>
<dbReference type="PANTHER" id="PTHR22604:SF105">
    <property type="entry name" value="TRANS-1,2-DIHYDROBENZENE-1,2-DIOL DEHYDROGENASE"/>
    <property type="match status" value="1"/>
</dbReference>
<dbReference type="Gene3D" id="3.30.360.10">
    <property type="entry name" value="Dihydrodipicolinate Reductase, domain 2"/>
    <property type="match status" value="1"/>
</dbReference>
<dbReference type="SUPFAM" id="SSF51735">
    <property type="entry name" value="NAD(P)-binding Rossmann-fold domains"/>
    <property type="match status" value="1"/>
</dbReference>
<evidence type="ECO:0000256" key="3">
    <source>
        <dbReference type="ARBA" id="ARBA00038984"/>
    </source>
</evidence>
<dbReference type="Pfam" id="PF01408">
    <property type="entry name" value="GFO_IDH_MocA"/>
    <property type="match status" value="1"/>
</dbReference>
<evidence type="ECO:0000313" key="8">
    <source>
        <dbReference type="EMBL" id="CAI4213456.1"/>
    </source>
</evidence>
<name>A0A9P1GZZ6_9PEZI</name>
<reference evidence="8" key="1">
    <citation type="submission" date="2022-11" db="EMBL/GenBank/DDBJ databases">
        <authorList>
            <person name="Scott C."/>
            <person name="Bruce N."/>
        </authorList>
    </citation>
    <scope>NUCLEOTIDE SEQUENCE</scope>
</reference>
<comment type="similarity">
    <text evidence="1">Belongs to the Gfo/Idh/MocA family.</text>
</comment>
<dbReference type="Gene3D" id="3.40.50.720">
    <property type="entry name" value="NAD(P)-binding Rossmann-like Domain"/>
    <property type="match status" value="1"/>
</dbReference>
<dbReference type="Proteomes" id="UP000838763">
    <property type="component" value="Unassembled WGS sequence"/>
</dbReference>
<evidence type="ECO:0000256" key="4">
    <source>
        <dbReference type="ARBA" id="ARBA00042988"/>
    </source>
</evidence>
<dbReference type="SUPFAM" id="SSF55347">
    <property type="entry name" value="Glyceraldehyde-3-phosphate dehydrogenase-like, C-terminal domain"/>
    <property type="match status" value="1"/>
</dbReference>
<evidence type="ECO:0000256" key="6">
    <source>
        <dbReference type="SAM" id="MobiDB-lite"/>
    </source>
</evidence>
<dbReference type="PANTHER" id="PTHR22604">
    <property type="entry name" value="OXIDOREDUCTASES"/>
    <property type="match status" value="1"/>
</dbReference>
<proteinExistence type="inferred from homology"/>
<dbReference type="GO" id="GO:0000166">
    <property type="term" value="F:nucleotide binding"/>
    <property type="evidence" value="ECO:0007669"/>
    <property type="project" value="InterPro"/>
</dbReference>
<gene>
    <name evidence="8" type="ORF">PPNO1_LOCUS3203</name>
</gene>
<dbReference type="EC" id="1.1.1.179" evidence="3"/>
<comment type="caution">
    <text evidence="8">The sequence shown here is derived from an EMBL/GenBank/DDBJ whole genome shotgun (WGS) entry which is preliminary data.</text>
</comment>
<sequence length="297" mass="32925">MAPPTLRWGVVGTGWIADMLYEQHRKSQKFIDNHWGGAGPAPRALHKWNCLDAIRTGKHVLCEKPMALDSEEVESIVAAARAKAGEKGELWRHRPRMALRHRNWPRPRLGQPASNPPPEDPALGGGALLDLGIYTLTYSSVIMGRGLYGDAHPSPEMISSMDIVNGVDETTTVILQYKTTDGEPQTAVALATTLADSQRDFGRIQGKKGVITLYTEFGPSCPSGFRIRWADGSEQDFPFKHPEGTIGFIHEADAVAKDIFAGRTENERMPLAETLRMMRLMDRVRAQNGLVYPKNNR</sequence>
<accession>A0A9P1GZZ6</accession>
<evidence type="ECO:0000256" key="2">
    <source>
        <dbReference type="ARBA" id="ARBA00023002"/>
    </source>
</evidence>